<dbReference type="VEuPathDB" id="FungiDB:H310_08731"/>
<gene>
    <name evidence="1" type="ORF">H310_08731</name>
</gene>
<dbReference type="AlphaFoldDB" id="A0A024TX61"/>
<reference evidence="1" key="1">
    <citation type="submission" date="2013-12" db="EMBL/GenBank/DDBJ databases">
        <title>The Genome Sequence of Aphanomyces invadans NJM9701.</title>
        <authorList>
            <consortium name="The Broad Institute Genomics Platform"/>
            <person name="Russ C."/>
            <person name="Tyler B."/>
            <person name="van West P."/>
            <person name="Dieguez-Uribeondo J."/>
            <person name="Young S.K."/>
            <person name="Zeng Q."/>
            <person name="Gargeya S."/>
            <person name="Fitzgerald M."/>
            <person name="Abouelleil A."/>
            <person name="Alvarado L."/>
            <person name="Chapman S.B."/>
            <person name="Gainer-Dewar J."/>
            <person name="Goldberg J."/>
            <person name="Griggs A."/>
            <person name="Gujja S."/>
            <person name="Hansen M."/>
            <person name="Howarth C."/>
            <person name="Imamovic A."/>
            <person name="Ireland A."/>
            <person name="Larimer J."/>
            <person name="McCowan C."/>
            <person name="Murphy C."/>
            <person name="Pearson M."/>
            <person name="Poon T.W."/>
            <person name="Priest M."/>
            <person name="Roberts A."/>
            <person name="Saif S."/>
            <person name="Shea T."/>
            <person name="Sykes S."/>
            <person name="Wortman J."/>
            <person name="Nusbaum C."/>
            <person name="Birren B."/>
        </authorList>
    </citation>
    <scope>NUCLEOTIDE SEQUENCE [LARGE SCALE GENOMIC DNA]</scope>
    <source>
        <strain evidence="1">NJM9701</strain>
    </source>
</reference>
<protein>
    <submittedName>
        <fullName evidence="1">Uncharacterized protein</fullName>
    </submittedName>
</protein>
<sequence length="307" mass="33989">MVLVMASHDRNTSLFCAVHPRRRTVAGCARDPVQALRSLLVACTGDSILRWTPGSPVIRQHAWISRVCIRVKPMHATYQPPTMSTSYPSQPTSYNACKRTGGPHGPSRPNAHTCIKTSLGGRRGSDRFQSTERPALGGLAKYSRGIPISWARPVVVRLQMRPLYILPCTSNKRQRILYSSLSSAIHLGSLVHTRRGYAGRAGPIESNAEPQVWPPILPSAPRLVIAGCPHRRIVGRPFGFSQDTAPNRQTTCMRCCVLSTMYISQPSQTSKLPTRLIDRNNDAWIVFVSSALTRSNSRQKMRSKPTT</sequence>
<dbReference type="RefSeq" id="XP_008872810.1">
    <property type="nucleotide sequence ID" value="XM_008874588.1"/>
</dbReference>
<organism evidence="1">
    <name type="scientific">Aphanomyces invadans</name>
    <dbReference type="NCBI Taxonomy" id="157072"/>
    <lineage>
        <taxon>Eukaryota</taxon>
        <taxon>Sar</taxon>
        <taxon>Stramenopiles</taxon>
        <taxon>Oomycota</taxon>
        <taxon>Saprolegniomycetes</taxon>
        <taxon>Saprolegniales</taxon>
        <taxon>Verrucalvaceae</taxon>
        <taxon>Aphanomyces</taxon>
    </lineage>
</organism>
<evidence type="ECO:0000313" key="1">
    <source>
        <dbReference type="EMBL" id="ETV98613.1"/>
    </source>
</evidence>
<dbReference type="EMBL" id="KI913969">
    <property type="protein sequence ID" value="ETV98613.1"/>
    <property type="molecule type" value="Genomic_DNA"/>
</dbReference>
<proteinExistence type="predicted"/>
<accession>A0A024TX61</accession>
<name>A0A024TX61_9STRA</name>
<dbReference type="GeneID" id="20085781"/>